<feature type="compositionally biased region" description="Basic and acidic residues" evidence="2">
    <location>
        <begin position="7"/>
        <end position="18"/>
    </location>
</feature>
<feature type="compositionally biased region" description="Basic residues" evidence="2">
    <location>
        <begin position="91"/>
        <end position="101"/>
    </location>
</feature>
<sequence length="297" mass="31223">MSAPARRSRDVDADLDRPRARRGRRSEEERAATRAGRRTGKAKPGTEPQRAYHPPADEPNIPIRKSQRTPETEEPSATTAAPARPEAPAPRPRRSRERRGARPGAGARADAPDRAGRPGRLGRARAFAAERVQARRGRAGSDPDDAGAQQAGAGRASFVVAIIALLVVGVAATLWLSTQAIADSYRLEAAKEEAARLAEQKAVLQREVSGMESAPALAKRARELGMIPAGDPAWLRVGPDGKVTVVGDPTKVVPPPPPETKKPDPTPPAGDTERPAGGSERPAGGSERPAGEADGDG</sequence>
<feature type="compositionally biased region" description="Low complexity" evidence="2">
    <location>
        <begin position="241"/>
        <end position="251"/>
    </location>
</feature>
<dbReference type="RefSeq" id="WP_378249080.1">
    <property type="nucleotide sequence ID" value="NZ_JBHSKF010000010.1"/>
</dbReference>
<feature type="region of interest" description="Disordered" evidence="2">
    <location>
        <begin position="1"/>
        <end position="149"/>
    </location>
</feature>
<keyword evidence="3" id="KW-0812">Transmembrane</keyword>
<feature type="compositionally biased region" description="Low complexity" evidence="2">
    <location>
        <begin position="75"/>
        <end position="84"/>
    </location>
</feature>
<evidence type="ECO:0008006" key="6">
    <source>
        <dbReference type="Google" id="ProtNLM"/>
    </source>
</evidence>
<protein>
    <recommendedName>
        <fullName evidence="6">Cell division protein FtsL</fullName>
    </recommendedName>
</protein>
<keyword evidence="1" id="KW-0175">Coiled coil</keyword>
<accession>A0ABW0EP88</accession>
<proteinExistence type="predicted"/>
<evidence type="ECO:0000313" key="4">
    <source>
        <dbReference type="EMBL" id="MFC5289232.1"/>
    </source>
</evidence>
<feature type="transmembrane region" description="Helical" evidence="3">
    <location>
        <begin position="158"/>
        <end position="176"/>
    </location>
</feature>
<dbReference type="Proteomes" id="UP001596157">
    <property type="component" value="Unassembled WGS sequence"/>
</dbReference>
<keyword evidence="3" id="KW-1133">Transmembrane helix</keyword>
<evidence type="ECO:0000256" key="2">
    <source>
        <dbReference type="SAM" id="MobiDB-lite"/>
    </source>
</evidence>
<evidence type="ECO:0000313" key="5">
    <source>
        <dbReference type="Proteomes" id="UP001596157"/>
    </source>
</evidence>
<keyword evidence="5" id="KW-1185">Reference proteome</keyword>
<name>A0ABW0EP88_9PSEU</name>
<gene>
    <name evidence="4" type="ORF">ACFPM7_19445</name>
</gene>
<evidence type="ECO:0000256" key="3">
    <source>
        <dbReference type="SAM" id="Phobius"/>
    </source>
</evidence>
<feature type="region of interest" description="Disordered" evidence="2">
    <location>
        <begin position="231"/>
        <end position="297"/>
    </location>
</feature>
<keyword evidence="3" id="KW-0472">Membrane</keyword>
<organism evidence="4 5">
    <name type="scientific">Actinokineospora guangxiensis</name>
    <dbReference type="NCBI Taxonomy" id="1490288"/>
    <lineage>
        <taxon>Bacteria</taxon>
        <taxon>Bacillati</taxon>
        <taxon>Actinomycetota</taxon>
        <taxon>Actinomycetes</taxon>
        <taxon>Pseudonocardiales</taxon>
        <taxon>Pseudonocardiaceae</taxon>
        <taxon>Actinokineospora</taxon>
    </lineage>
</organism>
<reference evidence="5" key="1">
    <citation type="journal article" date="2019" name="Int. J. Syst. Evol. Microbiol.">
        <title>The Global Catalogue of Microorganisms (GCM) 10K type strain sequencing project: providing services to taxonomists for standard genome sequencing and annotation.</title>
        <authorList>
            <consortium name="The Broad Institute Genomics Platform"/>
            <consortium name="The Broad Institute Genome Sequencing Center for Infectious Disease"/>
            <person name="Wu L."/>
            <person name="Ma J."/>
        </authorList>
    </citation>
    <scope>NUCLEOTIDE SEQUENCE [LARGE SCALE GENOMIC DNA]</scope>
    <source>
        <strain evidence="5">CCUG 59778</strain>
    </source>
</reference>
<evidence type="ECO:0000256" key="1">
    <source>
        <dbReference type="SAM" id="Coils"/>
    </source>
</evidence>
<comment type="caution">
    <text evidence="4">The sequence shown here is derived from an EMBL/GenBank/DDBJ whole genome shotgun (WGS) entry which is preliminary data.</text>
</comment>
<dbReference type="EMBL" id="JBHSKF010000010">
    <property type="protein sequence ID" value="MFC5289232.1"/>
    <property type="molecule type" value="Genomic_DNA"/>
</dbReference>
<feature type="coiled-coil region" evidence="1">
    <location>
        <begin position="187"/>
        <end position="214"/>
    </location>
</feature>